<dbReference type="InterPro" id="IPR042094">
    <property type="entry name" value="T2SS_GspF_sf"/>
</dbReference>
<dbReference type="PRINTS" id="PR00812">
    <property type="entry name" value="BCTERIALGSPF"/>
</dbReference>
<keyword evidence="5 8" id="KW-0812">Transmembrane</keyword>
<evidence type="ECO:0000256" key="6">
    <source>
        <dbReference type="ARBA" id="ARBA00022989"/>
    </source>
</evidence>
<dbReference type="EMBL" id="WSTA01000068">
    <property type="protein sequence ID" value="MWB99586.1"/>
    <property type="molecule type" value="Genomic_DNA"/>
</dbReference>
<dbReference type="InterPro" id="IPR018076">
    <property type="entry name" value="T2SS_GspF_dom"/>
</dbReference>
<accession>A0A6I4NZ43</accession>
<proteinExistence type="inferred from homology"/>
<dbReference type="RefSeq" id="WP_160425961.1">
    <property type="nucleotide sequence ID" value="NZ_WSTA01000068.1"/>
</dbReference>
<evidence type="ECO:0000313" key="10">
    <source>
        <dbReference type="EMBL" id="MWB99586.1"/>
    </source>
</evidence>
<feature type="transmembrane region" description="Helical" evidence="8">
    <location>
        <begin position="178"/>
        <end position="203"/>
    </location>
</feature>
<keyword evidence="3" id="KW-1003">Cell membrane</keyword>
<comment type="caution">
    <text evidence="10">The sequence shown here is derived from an EMBL/GenBank/DDBJ whole genome shotgun (WGS) entry which is preliminary data.</text>
</comment>
<dbReference type="Pfam" id="PF00482">
    <property type="entry name" value="T2SSF"/>
    <property type="match status" value="2"/>
</dbReference>
<dbReference type="FunFam" id="1.20.81.30:FF:000001">
    <property type="entry name" value="Type II secretion system protein F"/>
    <property type="match status" value="2"/>
</dbReference>
<evidence type="ECO:0000256" key="3">
    <source>
        <dbReference type="ARBA" id="ARBA00022475"/>
    </source>
</evidence>
<keyword evidence="6 8" id="KW-1133">Transmembrane helix</keyword>
<comment type="similarity">
    <text evidence="2">Belongs to the GSP F family.</text>
</comment>
<organism evidence="10 11">
    <name type="scientific">Agromyces seonyuensis</name>
    <dbReference type="NCBI Taxonomy" id="2662446"/>
    <lineage>
        <taxon>Bacteria</taxon>
        <taxon>Bacillati</taxon>
        <taxon>Actinomycetota</taxon>
        <taxon>Actinomycetes</taxon>
        <taxon>Micrococcales</taxon>
        <taxon>Microbacteriaceae</taxon>
        <taxon>Agromyces</taxon>
    </lineage>
</organism>
<evidence type="ECO:0000256" key="7">
    <source>
        <dbReference type="ARBA" id="ARBA00023136"/>
    </source>
</evidence>
<feature type="transmembrane region" description="Helical" evidence="8">
    <location>
        <begin position="384"/>
        <end position="404"/>
    </location>
</feature>
<protein>
    <submittedName>
        <fullName evidence="10">Type II secretion system F family protein</fullName>
    </submittedName>
</protein>
<gene>
    <name evidence="10" type="ORF">GB864_13630</name>
</gene>
<feature type="domain" description="Type II secretion system protein GspF" evidence="9">
    <location>
        <begin position="281"/>
        <end position="403"/>
    </location>
</feature>
<feature type="transmembrane region" description="Helical" evidence="8">
    <location>
        <begin position="228"/>
        <end position="246"/>
    </location>
</feature>
<dbReference type="AlphaFoldDB" id="A0A6I4NZ43"/>
<dbReference type="PANTHER" id="PTHR30012:SF0">
    <property type="entry name" value="TYPE II SECRETION SYSTEM PROTEIN F-RELATED"/>
    <property type="match status" value="1"/>
</dbReference>
<evidence type="ECO:0000256" key="4">
    <source>
        <dbReference type="ARBA" id="ARBA00022519"/>
    </source>
</evidence>
<evidence type="ECO:0000256" key="5">
    <source>
        <dbReference type="ARBA" id="ARBA00022692"/>
    </source>
</evidence>
<reference evidence="10 11" key="1">
    <citation type="submission" date="2019-12" db="EMBL/GenBank/DDBJ databases">
        <authorList>
            <person name="Kim Y.S."/>
        </authorList>
    </citation>
    <scope>NUCLEOTIDE SEQUENCE [LARGE SCALE GENOMIC DNA]</scope>
    <source>
        <strain evidence="10 11">MMS17-SY077</strain>
    </source>
</reference>
<keyword evidence="11" id="KW-1185">Reference proteome</keyword>
<comment type="subcellular location">
    <subcellularLocation>
        <location evidence="1">Cell inner membrane</location>
        <topology evidence="1">Multi-pass membrane protein</topology>
    </subcellularLocation>
</comment>
<dbReference type="Gene3D" id="1.20.81.30">
    <property type="entry name" value="Type II secretion system (T2SS), domain F"/>
    <property type="match status" value="2"/>
</dbReference>
<evidence type="ECO:0000256" key="1">
    <source>
        <dbReference type="ARBA" id="ARBA00004429"/>
    </source>
</evidence>
<dbReference type="PANTHER" id="PTHR30012">
    <property type="entry name" value="GENERAL SECRETION PATHWAY PROTEIN"/>
    <property type="match status" value="1"/>
</dbReference>
<dbReference type="InterPro" id="IPR003004">
    <property type="entry name" value="GspF/PilC"/>
</dbReference>
<evidence type="ECO:0000256" key="8">
    <source>
        <dbReference type="SAM" id="Phobius"/>
    </source>
</evidence>
<keyword evidence="4" id="KW-0997">Cell inner membrane</keyword>
<evidence type="ECO:0000256" key="2">
    <source>
        <dbReference type="ARBA" id="ARBA00005745"/>
    </source>
</evidence>
<keyword evidence="7 8" id="KW-0472">Membrane</keyword>
<evidence type="ECO:0000313" key="11">
    <source>
        <dbReference type="Proteomes" id="UP000438182"/>
    </source>
</evidence>
<dbReference type="Proteomes" id="UP000438182">
    <property type="component" value="Unassembled WGS sequence"/>
</dbReference>
<evidence type="ECO:0000259" key="9">
    <source>
        <dbReference type="Pfam" id="PF00482"/>
    </source>
</evidence>
<dbReference type="GO" id="GO:0005886">
    <property type="term" value="C:plasma membrane"/>
    <property type="evidence" value="ECO:0007669"/>
    <property type="project" value="UniProtKB-SubCell"/>
</dbReference>
<feature type="domain" description="Type II secretion system protein GspF" evidence="9">
    <location>
        <begin position="74"/>
        <end position="201"/>
    </location>
</feature>
<sequence length="415" mass="44395">MVATTAWAYTGRDGAGKLVKGKMDAASESSVAGRLNAMGLSAVEVRELPVGTGLRREISFGSTKRVRLVDLAVFARQSATMLGAGVPILRTLDVLAAQAGSDKKSKALAGILSDVRDDVERGTAFSDALARFDRDFPPIMINMVRAGETGGFLDRALATVAENLEKEAKLRQTIRAALTYPVVVLVMAVVAVAAMLLFIVPIFKEMFAGLGSELPLPTQALVTLSEQMWWLTPLVVGAIVAGWVWWSRNRHTEAVRRRTGPLVLRLPVFGPLMQKIAIARFSRNLANMVHAGVPILQSLKIVGDTSGNWVVEQALDRISESVRQGSTIAAPMANEPVFPPMVTQMVAIGEDSGSLEVLLDKVADFYEDEVDTASKQLTSALEPIMIAVLGVIIGGMVIALYLPIFSIGTAVQSGA</sequence>
<name>A0A6I4NZ43_9MICO</name>